<keyword evidence="2" id="KW-1185">Reference proteome</keyword>
<reference evidence="1" key="1">
    <citation type="submission" date="2023-08" db="EMBL/GenBank/DDBJ databases">
        <authorList>
            <person name="Alioto T."/>
            <person name="Alioto T."/>
            <person name="Gomez Garrido J."/>
        </authorList>
    </citation>
    <scope>NUCLEOTIDE SEQUENCE</scope>
</reference>
<proteinExistence type="predicted"/>
<accession>A0AA36EXW8</accession>
<dbReference type="Proteomes" id="UP001162480">
    <property type="component" value="Chromosome 2"/>
</dbReference>
<organism evidence="1 2">
    <name type="scientific">Octopus vulgaris</name>
    <name type="common">Common octopus</name>
    <dbReference type="NCBI Taxonomy" id="6645"/>
    <lineage>
        <taxon>Eukaryota</taxon>
        <taxon>Metazoa</taxon>
        <taxon>Spiralia</taxon>
        <taxon>Lophotrochozoa</taxon>
        <taxon>Mollusca</taxon>
        <taxon>Cephalopoda</taxon>
        <taxon>Coleoidea</taxon>
        <taxon>Octopodiformes</taxon>
        <taxon>Octopoda</taxon>
        <taxon>Incirrata</taxon>
        <taxon>Octopodidae</taxon>
        <taxon>Octopus</taxon>
    </lineage>
</organism>
<evidence type="ECO:0000313" key="2">
    <source>
        <dbReference type="Proteomes" id="UP001162480"/>
    </source>
</evidence>
<protein>
    <submittedName>
        <fullName evidence="1">Uncharacterized protein</fullName>
    </submittedName>
</protein>
<name>A0AA36EXW8_OCTVU</name>
<evidence type="ECO:0000313" key="1">
    <source>
        <dbReference type="EMBL" id="CAI9717349.1"/>
    </source>
</evidence>
<sequence length="73" mass="7461">MAAMRNVQLRDEKGVVCISEHTTIVVGYYGSSVVVVVVAGSGGAAAAAAAARSVSGGTDRANDMRFSLFMIIP</sequence>
<dbReference type="AlphaFoldDB" id="A0AA36EXW8"/>
<gene>
    <name evidence="1" type="ORF">OCTVUL_1B031047</name>
</gene>
<dbReference type="EMBL" id="OX597815">
    <property type="protein sequence ID" value="CAI9717349.1"/>
    <property type="molecule type" value="Genomic_DNA"/>
</dbReference>